<protein>
    <submittedName>
        <fullName evidence="2">Serine/arginine repetitive matrix protein 1-like</fullName>
    </submittedName>
</protein>
<organism evidence="2 3">
    <name type="scientific">Trifolium medium</name>
    <dbReference type="NCBI Taxonomy" id="97028"/>
    <lineage>
        <taxon>Eukaryota</taxon>
        <taxon>Viridiplantae</taxon>
        <taxon>Streptophyta</taxon>
        <taxon>Embryophyta</taxon>
        <taxon>Tracheophyta</taxon>
        <taxon>Spermatophyta</taxon>
        <taxon>Magnoliopsida</taxon>
        <taxon>eudicotyledons</taxon>
        <taxon>Gunneridae</taxon>
        <taxon>Pentapetalae</taxon>
        <taxon>rosids</taxon>
        <taxon>fabids</taxon>
        <taxon>Fabales</taxon>
        <taxon>Fabaceae</taxon>
        <taxon>Papilionoideae</taxon>
        <taxon>50 kb inversion clade</taxon>
        <taxon>NPAAA clade</taxon>
        <taxon>Hologalegina</taxon>
        <taxon>IRL clade</taxon>
        <taxon>Trifolieae</taxon>
        <taxon>Trifolium</taxon>
    </lineage>
</organism>
<name>A0A392PA92_9FABA</name>
<feature type="region of interest" description="Disordered" evidence="1">
    <location>
        <begin position="1"/>
        <end position="100"/>
    </location>
</feature>
<evidence type="ECO:0000313" key="2">
    <source>
        <dbReference type="EMBL" id="MCI08652.1"/>
    </source>
</evidence>
<accession>A0A392PA92</accession>
<sequence>VQKKLSPEVYQPSSPLQSVQRDKNGKASGYKSPDSMSTPDKSPIRSISPQARIRTSSKNRSPHGIPLRQTRENLTKEGSLSPPKKPTNHKPRHDIPETSEGAEEAYYSRFEHELDNFHLFLLNVKNVSHCH</sequence>
<feature type="compositionally biased region" description="Polar residues" evidence="1">
    <location>
        <begin position="34"/>
        <end position="54"/>
    </location>
</feature>
<evidence type="ECO:0000313" key="3">
    <source>
        <dbReference type="Proteomes" id="UP000265520"/>
    </source>
</evidence>
<dbReference type="Proteomes" id="UP000265520">
    <property type="component" value="Unassembled WGS sequence"/>
</dbReference>
<keyword evidence="3" id="KW-1185">Reference proteome</keyword>
<feature type="non-terminal residue" evidence="2">
    <location>
        <position position="1"/>
    </location>
</feature>
<reference evidence="2 3" key="1">
    <citation type="journal article" date="2018" name="Front. Plant Sci.">
        <title>Red Clover (Trifolium pratense) and Zigzag Clover (T. medium) - A Picture of Genomic Similarities and Differences.</title>
        <authorList>
            <person name="Dluhosova J."/>
            <person name="Istvanek J."/>
            <person name="Nedelnik J."/>
            <person name="Repkova J."/>
        </authorList>
    </citation>
    <scope>NUCLEOTIDE SEQUENCE [LARGE SCALE GENOMIC DNA]</scope>
    <source>
        <strain evidence="3">cv. 10/8</strain>
        <tissue evidence="2">Leaf</tissue>
    </source>
</reference>
<comment type="caution">
    <text evidence="2">The sequence shown here is derived from an EMBL/GenBank/DDBJ whole genome shotgun (WGS) entry which is preliminary data.</text>
</comment>
<evidence type="ECO:0000256" key="1">
    <source>
        <dbReference type="SAM" id="MobiDB-lite"/>
    </source>
</evidence>
<proteinExistence type="predicted"/>
<dbReference type="EMBL" id="LXQA010069772">
    <property type="protein sequence ID" value="MCI08652.1"/>
    <property type="molecule type" value="Genomic_DNA"/>
</dbReference>
<dbReference type="AlphaFoldDB" id="A0A392PA92"/>